<reference evidence="1 2" key="1">
    <citation type="journal article" date="2021" name="BMC Genomics">
        <title>Datura genome reveals duplications of psychoactive alkaloid biosynthetic genes and high mutation rate following tissue culture.</title>
        <authorList>
            <person name="Rajewski A."/>
            <person name="Carter-House D."/>
            <person name="Stajich J."/>
            <person name="Litt A."/>
        </authorList>
    </citation>
    <scope>NUCLEOTIDE SEQUENCE [LARGE SCALE GENOMIC DNA]</scope>
    <source>
        <strain evidence="1">AR-01</strain>
    </source>
</reference>
<evidence type="ECO:0000313" key="2">
    <source>
        <dbReference type="Proteomes" id="UP000823775"/>
    </source>
</evidence>
<sequence>GPGSCISDGQHATAKWENIYGYAFLSLEVNLYCCVPTPYLMVQGAHLSQVVSHILNIASCKPDGTRYEGPGERHEGLCKGPDTLLFPIFEVNLHSCKVAATAI</sequence>
<name>A0ABS8T6S1_DATST</name>
<proteinExistence type="predicted"/>
<accession>A0ABS8T6S1</accession>
<comment type="caution">
    <text evidence="1">The sequence shown here is derived from an EMBL/GenBank/DDBJ whole genome shotgun (WGS) entry which is preliminary data.</text>
</comment>
<feature type="non-terminal residue" evidence="1">
    <location>
        <position position="1"/>
    </location>
</feature>
<evidence type="ECO:0000313" key="1">
    <source>
        <dbReference type="EMBL" id="MCD7467081.1"/>
    </source>
</evidence>
<organism evidence="1 2">
    <name type="scientific">Datura stramonium</name>
    <name type="common">Jimsonweed</name>
    <name type="synonym">Common thornapple</name>
    <dbReference type="NCBI Taxonomy" id="4076"/>
    <lineage>
        <taxon>Eukaryota</taxon>
        <taxon>Viridiplantae</taxon>
        <taxon>Streptophyta</taxon>
        <taxon>Embryophyta</taxon>
        <taxon>Tracheophyta</taxon>
        <taxon>Spermatophyta</taxon>
        <taxon>Magnoliopsida</taxon>
        <taxon>eudicotyledons</taxon>
        <taxon>Gunneridae</taxon>
        <taxon>Pentapetalae</taxon>
        <taxon>asterids</taxon>
        <taxon>lamiids</taxon>
        <taxon>Solanales</taxon>
        <taxon>Solanaceae</taxon>
        <taxon>Solanoideae</taxon>
        <taxon>Datureae</taxon>
        <taxon>Datura</taxon>
    </lineage>
</organism>
<dbReference type="EMBL" id="JACEIK010001197">
    <property type="protein sequence ID" value="MCD7467081.1"/>
    <property type="molecule type" value="Genomic_DNA"/>
</dbReference>
<keyword evidence="2" id="KW-1185">Reference proteome</keyword>
<gene>
    <name evidence="1" type="ORF">HAX54_004280</name>
</gene>
<protein>
    <submittedName>
        <fullName evidence="1">Uncharacterized protein</fullName>
    </submittedName>
</protein>
<dbReference type="Proteomes" id="UP000823775">
    <property type="component" value="Unassembled WGS sequence"/>
</dbReference>